<accession>A0ABQ5G0X5</accession>
<evidence type="ECO:0000259" key="2">
    <source>
        <dbReference type="Pfam" id="PF07727"/>
    </source>
</evidence>
<evidence type="ECO:0000256" key="1">
    <source>
        <dbReference type="SAM" id="MobiDB-lite"/>
    </source>
</evidence>
<evidence type="ECO:0000313" key="3">
    <source>
        <dbReference type="EMBL" id="GJT68775.1"/>
    </source>
</evidence>
<dbReference type="InterPro" id="IPR013103">
    <property type="entry name" value="RVT_2"/>
</dbReference>
<dbReference type="CDD" id="cd09272">
    <property type="entry name" value="RNase_HI_RT_Ty1"/>
    <property type="match status" value="1"/>
</dbReference>
<reference evidence="3" key="1">
    <citation type="journal article" date="2022" name="Int. J. Mol. Sci.">
        <title>Draft Genome of Tanacetum Coccineum: Genomic Comparison of Closely Related Tanacetum-Family Plants.</title>
        <authorList>
            <person name="Yamashiro T."/>
            <person name="Shiraishi A."/>
            <person name="Nakayama K."/>
            <person name="Satake H."/>
        </authorList>
    </citation>
    <scope>NUCLEOTIDE SEQUENCE</scope>
</reference>
<dbReference type="EMBL" id="BQNB010017928">
    <property type="protein sequence ID" value="GJT68775.1"/>
    <property type="molecule type" value="Genomic_DNA"/>
</dbReference>
<feature type="region of interest" description="Disordered" evidence="1">
    <location>
        <begin position="1078"/>
        <end position="1098"/>
    </location>
</feature>
<reference evidence="3" key="2">
    <citation type="submission" date="2022-01" db="EMBL/GenBank/DDBJ databases">
        <authorList>
            <person name="Yamashiro T."/>
            <person name="Shiraishi A."/>
            <person name="Satake H."/>
            <person name="Nakayama K."/>
        </authorList>
    </citation>
    <scope>NUCLEOTIDE SEQUENCE</scope>
</reference>
<protein>
    <submittedName>
        <fullName evidence="3">Ribonuclease H-like domain-containing protein</fullName>
    </submittedName>
</protein>
<dbReference type="PANTHER" id="PTHR11439">
    <property type="entry name" value="GAG-POL-RELATED RETROTRANSPOSON"/>
    <property type="match status" value="1"/>
</dbReference>
<proteinExistence type="predicted"/>
<feature type="region of interest" description="Disordered" evidence="1">
    <location>
        <begin position="364"/>
        <end position="383"/>
    </location>
</feature>
<feature type="region of interest" description="Disordered" evidence="1">
    <location>
        <begin position="583"/>
        <end position="622"/>
    </location>
</feature>
<feature type="compositionally biased region" description="Basic and acidic residues" evidence="1">
    <location>
        <begin position="1262"/>
        <end position="1275"/>
    </location>
</feature>
<sequence>MFGLSSVIKHSIKDSEDEKVLGLRSIPYASISSLDSKSIIIALGSSPHYSLWDVRENGNSFKPAAQTTTNAEGSSTTLIPGPVIADEKTQKKNGVMARSMLLMAHPNEQLLTFNQYKDAKILFAAIQTRFCGNDATKKTQKTLLKQMNKPDLDTMSFDDLYNNFKIIEQEVKGTASSSSSSQNLAFMSSTSSTNKVNTAYRVSTDNTQVSPDSTKIHEDNLEEMDLKWQLALLSMRTRSYMADDEVPTNMALMAFSDSEFNKSEFNLATYKRGLTSVEEQLVFYKKNELEKLKQEKESNQLIEKFNNASKSLGKLIVSQIPDKSRKCLGFVIYNAIPPPPTRLFSPPNLDLSNSGLEEFQQPEFEGYGPKTSKSVSEDSSNEANCNYHQRERMVSGNNYTRVNYNYSAKKAHPSAHKNIVPRAVLTKSGLRPLNTARPVNTVHPKTTVYSAIPMLCFSKLAQSTVKRPKEVNIARPNTTVVNVVRENQVNAVKSSACWVWRPTKLNSASITFKRHNYVDARGNMSYLSDFKEFDRGYVTFGEGAKRGRITGTKESIGAGHSIEETWSSKDYILMPLWKDGSPFDSSSKDTSNDEPQPSNDAGKKDDEGGIDDQERTKKHSLNINIVSPTVSTAPIESTYANFFGDESKLDLSNISTTYPVPTTPNTRIHKDHSLDHVLGDVQSGVQTRRMINKQGFISAVYEGKTHEDLYTCLFTYFLSQEEPKKVIQALKYPSWIEAMQEELLQFKLQQVWTLVDLPYGKRAIGTKWVYKNKKEERGIVIRNKARLVAQCYTHEEGIDYDEVFAPLARIEAIRLFLAHASFKDFVVYQMDVNSAFLYGKIKEKVYVYQPLGFEDLEFPDKVYKVEKALYGLHQAPRAWYETLSTYLLDNGFQRGRIDKTLFIKRIKASRPDIMFAVCACARFQVTPKVLHLHAVKRIFRYLKDYGYNFMNTKIFIDNESTIFIVKNPVFHSKTKYIEIRHHFIRDSYENRLIQVIKIHTDHNVADLLTKALDVTELPQTSEPIPNVPDEAVYEEWDDKVERATTTTASLDVKQASGGSPRIDGFMYNIVQESGELGGRLEANKEDDEDDLEDSSKQGRMIEEVDQDTGVTLVSPTHSQEDQPEDQLGVFSAAKVLADATKENVHTYTRSRRAVSTGCGGISSTSRLFSTAEEIVSTAGASMPVSTAGMVQQVNLSIPSPVVIKDKAPMRLQEELDEEERQRMSRVHEAAPYFTEEEWENIRARVEADEELTHRLQAYERIKAELDHEGSKRQKTNEASGSVQEQPEEEEKELSKEDLQ</sequence>
<evidence type="ECO:0000313" key="4">
    <source>
        <dbReference type="Proteomes" id="UP001151760"/>
    </source>
</evidence>
<comment type="caution">
    <text evidence="3">The sequence shown here is derived from an EMBL/GenBank/DDBJ whole genome shotgun (WGS) entry which is preliminary data.</text>
</comment>
<feature type="region of interest" description="Disordered" evidence="1">
    <location>
        <begin position="1262"/>
        <end position="1299"/>
    </location>
</feature>
<feature type="compositionally biased region" description="Polar residues" evidence="1">
    <location>
        <begin position="371"/>
        <end position="383"/>
    </location>
</feature>
<dbReference type="Pfam" id="PF07727">
    <property type="entry name" value="RVT_2"/>
    <property type="match status" value="1"/>
</dbReference>
<name>A0ABQ5G0X5_9ASTR</name>
<gene>
    <name evidence="3" type="ORF">Tco_1020255</name>
</gene>
<feature type="domain" description="Reverse transcriptase Ty1/copia-type" evidence="2">
    <location>
        <begin position="750"/>
        <end position="910"/>
    </location>
</feature>
<organism evidence="3 4">
    <name type="scientific">Tanacetum coccineum</name>
    <dbReference type="NCBI Taxonomy" id="301880"/>
    <lineage>
        <taxon>Eukaryota</taxon>
        <taxon>Viridiplantae</taxon>
        <taxon>Streptophyta</taxon>
        <taxon>Embryophyta</taxon>
        <taxon>Tracheophyta</taxon>
        <taxon>Spermatophyta</taxon>
        <taxon>Magnoliopsida</taxon>
        <taxon>eudicotyledons</taxon>
        <taxon>Gunneridae</taxon>
        <taxon>Pentapetalae</taxon>
        <taxon>asterids</taxon>
        <taxon>campanulids</taxon>
        <taxon>Asterales</taxon>
        <taxon>Asteraceae</taxon>
        <taxon>Asteroideae</taxon>
        <taxon>Anthemideae</taxon>
        <taxon>Anthemidinae</taxon>
        <taxon>Tanacetum</taxon>
    </lineage>
</organism>
<dbReference type="PANTHER" id="PTHR11439:SF495">
    <property type="entry name" value="REVERSE TRANSCRIPTASE, RNA-DEPENDENT DNA POLYMERASE-RELATED"/>
    <property type="match status" value="1"/>
</dbReference>
<feature type="compositionally biased region" description="Basic and acidic residues" evidence="1">
    <location>
        <begin position="601"/>
        <end position="615"/>
    </location>
</feature>
<keyword evidence="4" id="KW-1185">Reference proteome</keyword>
<dbReference type="Proteomes" id="UP001151760">
    <property type="component" value="Unassembled WGS sequence"/>
</dbReference>